<feature type="non-terminal residue" evidence="1">
    <location>
        <position position="69"/>
    </location>
</feature>
<sequence length="69" mass="7841">FAVPVSLEEVVAPNDQQIELKCFISRVLPIVKCTAEYDSLSTALTTDMKPSQKCLESFKCLDETWCIKW</sequence>
<evidence type="ECO:0000313" key="1">
    <source>
        <dbReference type="EMBL" id="KAB7498209.1"/>
    </source>
</evidence>
<keyword evidence="2" id="KW-1185">Reference proteome</keyword>
<name>A0A5N5SX01_9CRUS</name>
<feature type="non-terminal residue" evidence="1">
    <location>
        <position position="1"/>
    </location>
</feature>
<gene>
    <name evidence="1" type="ORF">Anas_14493</name>
</gene>
<dbReference type="AlphaFoldDB" id="A0A5N5SX01"/>
<evidence type="ECO:0000313" key="2">
    <source>
        <dbReference type="Proteomes" id="UP000326759"/>
    </source>
</evidence>
<dbReference type="Proteomes" id="UP000326759">
    <property type="component" value="Unassembled WGS sequence"/>
</dbReference>
<comment type="caution">
    <text evidence="1">The sequence shown here is derived from an EMBL/GenBank/DDBJ whole genome shotgun (WGS) entry which is preliminary data.</text>
</comment>
<accession>A0A5N5SX01</accession>
<dbReference type="EMBL" id="SEYY01019478">
    <property type="protein sequence ID" value="KAB7498209.1"/>
    <property type="molecule type" value="Genomic_DNA"/>
</dbReference>
<reference evidence="1 2" key="1">
    <citation type="journal article" date="2019" name="PLoS Biol.">
        <title>Sex chromosomes control vertical transmission of feminizing Wolbachia symbionts in an isopod.</title>
        <authorList>
            <person name="Becking T."/>
            <person name="Chebbi M.A."/>
            <person name="Giraud I."/>
            <person name="Moumen B."/>
            <person name="Laverre T."/>
            <person name="Caubet Y."/>
            <person name="Peccoud J."/>
            <person name="Gilbert C."/>
            <person name="Cordaux R."/>
        </authorList>
    </citation>
    <scope>NUCLEOTIDE SEQUENCE [LARGE SCALE GENOMIC DNA]</scope>
    <source>
        <strain evidence="1">ANa2</strain>
        <tissue evidence="1">Whole body excluding digestive tract and cuticle</tissue>
    </source>
</reference>
<organism evidence="1 2">
    <name type="scientific">Armadillidium nasatum</name>
    <dbReference type="NCBI Taxonomy" id="96803"/>
    <lineage>
        <taxon>Eukaryota</taxon>
        <taxon>Metazoa</taxon>
        <taxon>Ecdysozoa</taxon>
        <taxon>Arthropoda</taxon>
        <taxon>Crustacea</taxon>
        <taxon>Multicrustacea</taxon>
        <taxon>Malacostraca</taxon>
        <taxon>Eumalacostraca</taxon>
        <taxon>Peracarida</taxon>
        <taxon>Isopoda</taxon>
        <taxon>Oniscidea</taxon>
        <taxon>Crinocheta</taxon>
        <taxon>Armadillidiidae</taxon>
        <taxon>Armadillidium</taxon>
    </lineage>
</organism>
<proteinExistence type="predicted"/>
<protein>
    <submittedName>
        <fullName evidence="1">Uncharacterized protein</fullName>
    </submittedName>
</protein>